<evidence type="ECO:0000313" key="3">
    <source>
        <dbReference type="Proteomes" id="UP000023152"/>
    </source>
</evidence>
<proteinExistence type="predicted"/>
<protein>
    <submittedName>
        <fullName evidence="2">Uncharacterized protein</fullName>
    </submittedName>
</protein>
<feature type="compositionally biased region" description="Basic and acidic residues" evidence="1">
    <location>
        <begin position="48"/>
        <end position="74"/>
    </location>
</feature>
<dbReference type="AlphaFoldDB" id="X6M4Y8"/>
<evidence type="ECO:0000313" key="2">
    <source>
        <dbReference type="EMBL" id="ETO08100.1"/>
    </source>
</evidence>
<keyword evidence="3" id="KW-1185">Reference proteome</keyword>
<dbReference type="EMBL" id="ASPP01025357">
    <property type="protein sequence ID" value="ETO08100.1"/>
    <property type="molecule type" value="Genomic_DNA"/>
</dbReference>
<accession>X6M4Y8</accession>
<feature type="compositionally biased region" description="Basic and acidic residues" evidence="1">
    <location>
        <begin position="81"/>
        <end position="107"/>
    </location>
</feature>
<dbReference type="Proteomes" id="UP000023152">
    <property type="component" value="Unassembled WGS sequence"/>
</dbReference>
<name>X6M4Y8_RETFI</name>
<evidence type="ECO:0000256" key="1">
    <source>
        <dbReference type="SAM" id="MobiDB-lite"/>
    </source>
</evidence>
<gene>
    <name evidence="2" type="ORF">RFI_29289</name>
</gene>
<reference evidence="2 3" key="1">
    <citation type="journal article" date="2013" name="Curr. Biol.">
        <title>The Genome of the Foraminiferan Reticulomyxa filosa.</title>
        <authorList>
            <person name="Glockner G."/>
            <person name="Hulsmann N."/>
            <person name="Schleicher M."/>
            <person name="Noegel A.A."/>
            <person name="Eichinger L."/>
            <person name="Gallinger C."/>
            <person name="Pawlowski J."/>
            <person name="Sierra R."/>
            <person name="Euteneuer U."/>
            <person name="Pillet L."/>
            <person name="Moustafa A."/>
            <person name="Platzer M."/>
            <person name="Groth M."/>
            <person name="Szafranski K."/>
            <person name="Schliwa M."/>
        </authorList>
    </citation>
    <scope>NUCLEOTIDE SEQUENCE [LARGE SCALE GENOMIC DNA]</scope>
</reference>
<feature type="region of interest" description="Disordered" evidence="1">
    <location>
        <begin position="35"/>
        <end position="138"/>
    </location>
</feature>
<comment type="caution">
    <text evidence="2">The sequence shown here is derived from an EMBL/GenBank/DDBJ whole genome shotgun (WGS) entry which is preliminary data.</text>
</comment>
<organism evidence="2 3">
    <name type="scientific">Reticulomyxa filosa</name>
    <dbReference type="NCBI Taxonomy" id="46433"/>
    <lineage>
        <taxon>Eukaryota</taxon>
        <taxon>Sar</taxon>
        <taxon>Rhizaria</taxon>
        <taxon>Retaria</taxon>
        <taxon>Foraminifera</taxon>
        <taxon>Monothalamids</taxon>
        <taxon>Reticulomyxidae</taxon>
        <taxon>Reticulomyxa</taxon>
    </lineage>
</organism>
<feature type="compositionally biased region" description="Basic and acidic residues" evidence="1">
    <location>
        <begin position="115"/>
        <end position="137"/>
    </location>
</feature>
<sequence length="494" mass="58309">MHNQKNQIPYVQLLETNEPVAVGRIKDLIQFTKRIGNSTESSRKKVRENKPKEIELSSDTEDKINETKQSEEIMKKKRRKINPDEEREMQKKKGYQSDDSRERERSRSSLSDLDNDAKKPERLNFDIEEKKEEKNQNDELMDEDVDRNEILIDKDPKTEAMELKWWFFEFQNDANKIFGVFHRILGFEKFVSTKTKDSANVIELIHESEEEREKILFENIQDRAASAEEKLLLCDYSGNFDHVMLNRYKFNDILEIKDIAAAASMFEFSSQLVREELNPIQFLQNIANMRCINAYSIINNRWADQNLKNEYETIIQNDIISIENLEFNVLVNPILIGIRLWLLIVRVFGKDSAFYNNITETICFSSNISNEILKKINNKIINGSELKGNEEVEIDHSKRNHILLLMEKFQTILSLLRKNICERVNGLRKPWNVNPLKIQSVFIYGISDVKRNIEMFTNEYKWKMYFMEFKVLIHDIIKIGEKIISSLEDINAEK</sequence>